<evidence type="ECO:0000256" key="6">
    <source>
        <dbReference type="ARBA" id="ARBA00023163"/>
    </source>
</evidence>
<evidence type="ECO:0000259" key="10">
    <source>
        <dbReference type="PROSITE" id="PS50014"/>
    </source>
</evidence>
<dbReference type="GO" id="GO:0006338">
    <property type="term" value="P:chromatin remodeling"/>
    <property type="evidence" value="ECO:0007669"/>
    <property type="project" value="InterPro"/>
</dbReference>
<keyword evidence="5 8" id="KW-0103">Bromodomain</keyword>
<dbReference type="InterPro" id="IPR037382">
    <property type="entry name" value="Rsc/polybromo"/>
</dbReference>
<name>A0A1Q5T272_9EURO</name>
<comment type="subcellular location">
    <subcellularLocation>
        <location evidence="1">Nucleus</location>
    </subcellularLocation>
</comment>
<gene>
    <name evidence="11" type="ORF">PENSUB_11549</name>
</gene>
<feature type="compositionally biased region" description="Acidic residues" evidence="9">
    <location>
        <begin position="29"/>
        <end position="72"/>
    </location>
</feature>
<dbReference type="STRING" id="1316194.A0A1Q5T272"/>
<dbReference type="Gene3D" id="1.20.920.10">
    <property type="entry name" value="Bromodomain-like"/>
    <property type="match status" value="1"/>
</dbReference>
<dbReference type="InterPro" id="IPR054551">
    <property type="entry name" value="RSC4_Ig-like"/>
</dbReference>
<feature type="region of interest" description="Disordered" evidence="9">
    <location>
        <begin position="1"/>
        <end position="77"/>
    </location>
</feature>
<dbReference type="Pfam" id="PF22994">
    <property type="entry name" value="RSC4_Ig_like"/>
    <property type="match status" value="1"/>
</dbReference>
<keyword evidence="6" id="KW-0804">Transcription</keyword>
<dbReference type="GO" id="GO:0016586">
    <property type="term" value="C:RSC-type complex"/>
    <property type="evidence" value="ECO:0007669"/>
    <property type="project" value="InterPro"/>
</dbReference>
<keyword evidence="7" id="KW-0539">Nucleus</keyword>
<evidence type="ECO:0000256" key="1">
    <source>
        <dbReference type="ARBA" id="ARBA00004123"/>
    </source>
</evidence>
<evidence type="ECO:0000256" key="5">
    <source>
        <dbReference type="ARBA" id="ARBA00023117"/>
    </source>
</evidence>
<accession>A0A1Q5T272</accession>
<keyword evidence="4" id="KW-0805">Transcription regulation</keyword>
<feature type="compositionally biased region" description="Basic residues" evidence="9">
    <location>
        <begin position="274"/>
        <end position="285"/>
    </location>
</feature>
<dbReference type="PROSITE" id="PS50014">
    <property type="entry name" value="BROMODOMAIN_2"/>
    <property type="match status" value="1"/>
</dbReference>
<evidence type="ECO:0000256" key="7">
    <source>
        <dbReference type="ARBA" id="ARBA00023242"/>
    </source>
</evidence>
<evidence type="ECO:0000256" key="3">
    <source>
        <dbReference type="ARBA" id="ARBA00022853"/>
    </source>
</evidence>
<evidence type="ECO:0000256" key="4">
    <source>
        <dbReference type="ARBA" id="ARBA00023015"/>
    </source>
</evidence>
<dbReference type="InterPro" id="IPR001487">
    <property type="entry name" value="Bromodomain"/>
</dbReference>
<reference evidence="11 12" key="1">
    <citation type="submission" date="2016-10" db="EMBL/GenBank/DDBJ databases">
        <title>Genome sequence of the ascomycete fungus Penicillium subrubescens.</title>
        <authorList>
            <person name="De Vries R.P."/>
            <person name="Peng M."/>
            <person name="Dilokpimol A."/>
            <person name="Hilden K."/>
            <person name="Makela M.R."/>
            <person name="Grigoriev I."/>
            <person name="Riley R."/>
            <person name="Granchi Z."/>
        </authorList>
    </citation>
    <scope>NUCLEOTIDE SEQUENCE [LARGE SCALE GENOMIC DNA]</scope>
    <source>
        <strain evidence="11 12">CBS 132785</strain>
    </source>
</reference>
<protein>
    <recommendedName>
        <fullName evidence="10">Bromo domain-containing protein</fullName>
    </recommendedName>
</protein>
<feature type="compositionally biased region" description="Polar residues" evidence="9">
    <location>
        <begin position="318"/>
        <end position="328"/>
    </location>
</feature>
<evidence type="ECO:0000313" key="12">
    <source>
        <dbReference type="Proteomes" id="UP000186955"/>
    </source>
</evidence>
<organism evidence="11 12">
    <name type="scientific">Penicillium subrubescens</name>
    <dbReference type="NCBI Taxonomy" id="1316194"/>
    <lineage>
        <taxon>Eukaryota</taxon>
        <taxon>Fungi</taxon>
        <taxon>Dikarya</taxon>
        <taxon>Ascomycota</taxon>
        <taxon>Pezizomycotina</taxon>
        <taxon>Eurotiomycetes</taxon>
        <taxon>Eurotiomycetidae</taxon>
        <taxon>Eurotiales</taxon>
        <taxon>Aspergillaceae</taxon>
        <taxon>Penicillium</taxon>
    </lineage>
</organism>
<dbReference type="SMART" id="SM00297">
    <property type="entry name" value="BROMO"/>
    <property type="match status" value="1"/>
</dbReference>
<dbReference type="InterPro" id="IPR036427">
    <property type="entry name" value="Bromodomain-like_sf"/>
</dbReference>
<dbReference type="PANTHER" id="PTHR16062">
    <property type="entry name" value="SWI/SNF-RELATED"/>
    <property type="match status" value="1"/>
</dbReference>
<keyword evidence="2" id="KW-0677">Repeat</keyword>
<dbReference type="PANTHER" id="PTHR16062:SF19">
    <property type="entry name" value="PROTEIN POLYBROMO-1"/>
    <property type="match status" value="1"/>
</dbReference>
<feature type="compositionally biased region" description="Polar residues" evidence="9">
    <location>
        <begin position="288"/>
        <end position="301"/>
    </location>
</feature>
<dbReference type="EMBL" id="MNBE01000719">
    <property type="protein sequence ID" value="OKO94282.1"/>
    <property type="molecule type" value="Genomic_DNA"/>
</dbReference>
<feature type="compositionally biased region" description="Basic and acidic residues" evidence="9">
    <location>
        <begin position="248"/>
        <end position="258"/>
    </location>
</feature>
<dbReference type="Proteomes" id="UP000186955">
    <property type="component" value="Unassembled WGS sequence"/>
</dbReference>
<sequence>MSTKRRGAAAASPDVRLRGQKRRKVSEESPVDPEESDQAPSQEDSEPAEEAEAEEVSVAQDDDEESEADFEGDTIQAAQDKIMTELTRLKDDDGEDVAYPFIGKPDRNLYRDYYEIIQHPVSLRTIQKQVRGTDSRKNPSRTTAFPTWKSFEEEVAYIWRNAREYNEDGSDISMLAGILEEHFKRRVAEAKKHVPDTQVDGHPEMPRIKLKMGAKDVEPRSQRLTLKMAGQTSETPSKDEGAPSGVTVDKESLKRQQELVRTGSASQEADTHRMSPRNRSLRRHLVSPSRSSATTPSISEQPHNEPAGARDPTGVIKSETSGPMSQHPETTRPPNGLHGVSSEPHERMQRLHPSVSDASGLAYDIPLHPGTTKIDLEAIAGPARGVPRTGPPGSEIDYERVTIFLNLLR</sequence>
<dbReference type="CDD" id="cd04369">
    <property type="entry name" value="Bromodomain"/>
    <property type="match status" value="1"/>
</dbReference>
<dbReference type="GO" id="GO:0003682">
    <property type="term" value="F:chromatin binding"/>
    <property type="evidence" value="ECO:0007669"/>
    <property type="project" value="TreeGrafter"/>
</dbReference>
<comment type="caution">
    <text evidence="11">The sequence shown here is derived from an EMBL/GenBank/DDBJ whole genome shotgun (WGS) entry which is preliminary data.</text>
</comment>
<evidence type="ECO:0000256" key="2">
    <source>
        <dbReference type="ARBA" id="ARBA00022737"/>
    </source>
</evidence>
<evidence type="ECO:0000256" key="8">
    <source>
        <dbReference type="PROSITE-ProRule" id="PRU00035"/>
    </source>
</evidence>
<evidence type="ECO:0000256" key="9">
    <source>
        <dbReference type="SAM" id="MobiDB-lite"/>
    </source>
</evidence>
<dbReference type="SUPFAM" id="SSF47370">
    <property type="entry name" value="Bromodomain"/>
    <property type="match status" value="1"/>
</dbReference>
<evidence type="ECO:0000313" key="11">
    <source>
        <dbReference type="EMBL" id="OKO94282.1"/>
    </source>
</evidence>
<dbReference type="GO" id="GO:0006368">
    <property type="term" value="P:transcription elongation by RNA polymerase II"/>
    <property type="evidence" value="ECO:0007669"/>
    <property type="project" value="TreeGrafter"/>
</dbReference>
<feature type="region of interest" description="Disordered" evidence="9">
    <location>
        <begin position="227"/>
        <end position="355"/>
    </location>
</feature>
<dbReference type="Pfam" id="PF00439">
    <property type="entry name" value="Bromodomain"/>
    <property type="match status" value="1"/>
</dbReference>
<dbReference type="AlphaFoldDB" id="A0A1Q5T272"/>
<keyword evidence="12" id="KW-1185">Reference proteome</keyword>
<keyword evidence="3" id="KW-0156">Chromatin regulator</keyword>
<proteinExistence type="predicted"/>
<feature type="domain" description="Bromo" evidence="10">
    <location>
        <begin position="93"/>
        <end position="173"/>
    </location>
</feature>